<dbReference type="Pfam" id="PF06243">
    <property type="entry name" value="PaaB"/>
    <property type="match status" value="1"/>
</dbReference>
<gene>
    <name evidence="2" type="primary">paaB</name>
    <name evidence="2" type="ORF">ACFFPJ_02815</name>
</gene>
<accession>A0ABV5SWQ1</accession>
<feature type="region of interest" description="Disordered" evidence="1">
    <location>
        <begin position="1"/>
        <end position="28"/>
    </location>
</feature>
<name>A0ABV5SWQ1_9MICO</name>
<evidence type="ECO:0000313" key="3">
    <source>
        <dbReference type="Proteomes" id="UP001589611"/>
    </source>
</evidence>
<dbReference type="EMBL" id="JBHMBE010000001">
    <property type="protein sequence ID" value="MFB9644725.1"/>
    <property type="molecule type" value="Genomic_DNA"/>
</dbReference>
<proteinExistence type="predicted"/>
<protein>
    <submittedName>
        <fullName evidence="2">1,2-phenylacetyl-CoA epoxidase subunit PaaB</fullName>
    </submittedName>
</protein>
<dbReference type="NCBIfam" id="TIGR02157">
    <property type="entry name" value="PA_CoA_Oxy2"/>
    <property type="match status" value="1"/>
</dbReference>
<feature type="compositionally biased region" description="Pro residues" evidence="1">
    <location>
        <begin position="1"/>
        <end position="10"/>
    </location>
</feature>
<dbReference type="RefSeq" id="WP_378721001.1">
    <property type="nucleotide sequence ID" value="NZ_BAAAWH010000001.1"/>
</dbReference>
<evidence type="ECO:0000313" key="2">
    <source>
        <dbReference type="EMBL" id="MFB9644725.1"/>
    </source>
</evidence>
<sequence>MGTLPTPPPGGADAPAGASGRVGPGASPTEQWPLWEVFVRANRGLSHVHAGSLHAPDAEMAVRNARDLYTRRGEGTSIWVVPADAITTSDPDAKGAFFESPAGKNYRHAAYYKASEGVPHL</sequence>
<evidence type="ECO:0000256" key="1">
    <source>
        <dbReference type="SAM" id="MobiDB-lite"/>
    </source>
</evidence>
<keyword evidence="3" id="KW-1185">Reference proteome</keyword>
<comment type="caution">
    <text evidence="2">The sequence shown here is derived from an EMBL/GenBank/DDBJ whole genome shotgun (WGS) entry which is preliminary data.</text>
</comment>
<dbReference type="Gene3D" id="3.10.20.520">
    <property type="entry name" value="Phenylacetic acid degradation B"/>
    <property type="match status" value="1"/>
</dbReference>
<reference evidence="2 3" key="1">
    <citation type="submission" date="2024-09" db="EMBL/GenBank/DDBJ databases">
        <authorList>
            <person name="Sun Q."/>
            <person name="Mori K."/>
        </authorList>
    </citation>
    <scope>NUCLEOTIDE SEQUENCE [LARGE SCALE GENOMIC DNA]</scope>
    <source>
        <strain evidence="2 3">JCM 1342</strain>
    </source>
</reference>
<dbReference type="Proteomes" id="UP001589611">
    <property type="component" value="Unassembled WGS sequence"/>
</dbReference>
<organism evidence="2 3">
    <name type="scientific">Microbacterium terregens</name>
    <dbReference type="NCBI Taxonomy" id="69363"/>
    <lineage>
        <taxon>Bacteria</taxon>
        <taxon>Bacillati</taxon>
        <taxon>Actinomycetota</taxon>
        <taxon>Actinomycetes</taxon>
        <taxon>Micrococcales</taxon>
        <taxon>Microbacteriaceae</taxon>
        <taxon>Microbacterium</taxon>
    </lineage>
</organism>
<dbReference type="InterPro" id="IPR038693">
    <property type="entry name" value="PaaB_sf"/>
</dbReference>
<dbReference type="InterPro" id="IPR009359">
    <property type="entry name" value="PaaB"/>
</dbReference>